<gene>
    <name evidence="1" type="ORF">ACFQWG_14190</name>
</gene>
<protein>
    <submittedName>
        <fullName evidence="1">Transposase family protein</fullName>
    </submittedName>
</protein>
<dbReference type="RefSeq" id="WP_380976528.1">
    <property type="nucleotide sequence ID" value="NZ_JBHTEF010000013.1"/>
</dbReference>
<accession>A0ABW2SQ99</accession>
<keyword evidence="2" id="KW-1185">Reference proteome</keyword>
<evidence type="ECO:0000313" key="1">
    <source>
        <dbReference type="EMBL" id="MFC7582327.1"/>
    </source>
</evidence>
<sequence>MWKDFLAEDSVSDRRCSIARRVKQAILELLSEPLSMSLIARMKHISPTTVIRILQPSA</sequence>
<comment type="caution">
    <text evidence="1">The sequence shown here is derived from an EMBL/GenBank/DDBJ whole genome shotgun (WGS) entry which is preliminary data.</text>
</comment>
<evidence type="ECO:0000313" key="2">
    <source>
        <dbReference type="Proteomes" id="UP001596527"/>
    </source>
</evidence>
<name>A0ABW2SQ99_9ACTO</name>
<dbReference type="EMBL" id="JBHTEF010000013">
    <property type="protein sequence ID" value="MFC7582327.1"/>
    <property type="molecule type" value="Genomic_DNA"/>
</dbReference>
<dbReference type="Proteomes" id="UP001596527">
    <property type="component" value="Unassembled WGS sequence"/>
</dbReference>
<reference evidence="2" key="1">
    <citation type="journal article" date="2019" name="Int. J. Syst. Evol. Microbiol.">
        <title>The Global Catalogue of Microorganisms (GCM) 10K type strain sequencing project: providing services to taxonomists for standard genome sequencing and annotation.</title>
        <authorList>
            <consortium name="The Broad Institute Genomics Platform"/>
            <consortium name="The Broad Institute Genome Sequencing Center for Infectious Disease"/>
            <person name="Wu L."/>
            <person name="Ma J."/>
        </authorList>
    </citation>
    <scope>NUCLEOTIDE SEQUENCE [LARGE SCALE GENOMIC DNA]</scope>
    <source>
        <strain evidence="2">CCUG 56698</strain>
    </source>
</reference>
<proteinExistence type="predicted"/>
<organism evidence="1 2">
    <name type="scientific">Schaalia naturae</name>
    <dbReference type="NCBI Taxonomy" id="635203"/>
    <lineage>
        <taxon>Bacteria</taxon>
        <taxon>Bacillati</taxon>
        <taxon>Actinomycetota</taxon>
        <taxon>Actinomycetes</taxon>
        <taxon>Actinomycetales</taxon>
        <taxon>Actinomycetaceae</taxon>
        <taxon>Schaalia</taxon>
    </lineage>
</organism>